<dbReference type="SUPFAM" id="SSF143865">
    <property type="entry name" value="CorA soluble domain-like"/>
    <property type="match status" value="1"/>
</dbReference>
<dbReference type="GO" id="GO:0005886">
    <property type="term" value="C:plasma membrane"/>
    <property type="evidence" value="ECO:0007669"/>
    <property type="project" value="UniProtKB-SubCell"/>
</dbReference>
<comment type="catalytic activity">
    <reaction evidence="10">
        <text>Mg(2+)(in) = Mg(2+)(out)</text>
        <dbReference type="Rhea" id="RHEA:29827"/>
        <dbReference type="ChEBI" id="CHEBI:18420"/>
    </reaction>
</comment>
<sequence>MARFLKNREKTRGQSPGALIFQGEQRQEKVKITLTQYNEQTLEKTEIGPDNLNELLKTGMITWINIDGLHDTTIIEKVGAAFSISSLALEDILNTDQRPRFFEDEHQLIIIMKSLKLDMKTEQIDSEQVSFVVGNNYLITFQEKSNRIFEDVLYRLHNNRGKIRKSGSDYLAYALMDTIVDSYILNIEAYGRIIESYEKELINPHKGLSDTIFKHKTEIAFFRKNIRPLKEITNRLQKSDSGLIKKATRQHYIPDLDDLVTQALDAIEIYHTMVADQLNLYNTNISNRANDVMKVLTIFAAIFIPLTFIAGVYGTNFQYVPELNYKYGYFGMWAVMIAVAGVMLIYFKRKGWL</sequence>
<proteinExistence type="inferred from homology"/>
<dbReference type="Pfam" id="PF01544">
    <property type="entry name" value="CorA"/>
    <property type="match status" value="1"/>
</dbReference>
<gene>
    <name evidence="12 13" type="primary">corA</name>
    <name evidence="13" type="ORF">L21SP5_01778</name>
</gene>
<comment type="similarity">
    <text evidence="2 12">Belongs to the CorA metal ion transporter (MIT) (TC 1.A.35) family.</text>
</comment>
<dbReference type="FunFam" id="1.20.58.340:FF:000004">
    <property type="entry name" value="Magnesium transport protein CorA"/>
    <property type="match status" value="1"/>
</dbReference>
<keyword evidence="6 12" id="KW-0460">Magnesium</keyword>
<evidence type="ECO:0000256" key="10">
    <source>
        <dbReference type="ARBA" id="ARBA00034269"/>
    </source>
</evidence>
<name>A0A0S2I0A2_9BACT</name>
<dbReference type="STRING" id="1307839.L21SP5_01778"/>
<dbReference type="PANTHER" id="PTHR46494">
    <property type="entry name" value="CORA FAMILY METAL ION TRANSPORTER (EUROFUNG)"/>
    <property type="match status" value="1"/>
</dbReference>
<accession>A0A0S2I0A2</accession>
<evidence type="ECO:0000256" key="9">
    <source>
        <dbReference type="ARBA" id="ARBA00023136"/>
    </source>
</evidence>
<dbReference type="CDD" id="cd12828">
    <property type="entry name" value="TmCorA-like_1"/>
    <property type="match status" value="1"/>
</dbReference>
<dbReference type="GO" id="GO:0000287">
    <property type="term" value="F:magnesium ion binding"/>
    <property type="evidence" value="ECO:0007669"/>
    <property type="project" value="TreeGrafter"/>
</dbReference>
<keyword evidence="9 12" id="KW-0472">Membrane</keyword>
<dbReference type="OrthoDB" id="9803416at2"/>
<keyword evidence="3 12" id="KW-0813">Transport</keyword>
<feature type="transmembrane region" description="Helical" evidence="12">
    <location>
        <begin position="327"/>
        <end position="347"/>
    </location>
</feature>
<evidence type="ECO:0000256" key="3">
    <source>
        <dbReference type="ARBA" id="ARBA00022448"/>
    </source>
</evidence>
<dbReference type="InterPro" id="IPR045861">
    <property type="entry name" value="CorA_cytoplasmic_dom"/>
</dbReference>
<evidence type="ECO:0000256" key="12">
    <source>
        <dbReference type="RuleBase" id="RU362010"/>
    </source>
</evidence>
<evidence type="ECO:0000313" key="14">
    <source>
        <dbReference type="Proteomes" id="UP000064893"/>
    </source>
</evidence>
<keyword evidence="14" id="KW-1185">Reference proteome</keyword>
<dbReference type="SUPFAM" id="SSF144083">
    <property type="entry name" value="Magnesium transport protein CorA, transmembrane region"/>
    <property type="match status" value="1"/>
</dbReference>
<evidence type="ECO:0000256" key="5">
    <source>
        <dbReference type="ARBA" id="ARBA00022692"/>
    </source>
</evidence>
<keyword evidence="8 12" id="KW-0406">Ion transport</keyword>
<dbReference type="KEGG" id="blq:L21SP5_01778"/>
<keyword evidence="4 12" id="KW-1003">Cell membrane</keyword>
<dbReference type="InterPro" id="IPR002523">
    <property type="entry name" value="MgTranspt_CorA/ZnTranspt_ZntB"/>
</dbReference>
<evidence type="ECO:0000256" key="1">
    <source>
        <dbReference type="ARBA" id="ARBA00004651"/>
    </source>
</evidence>
<comment type="function">
    <text evidence="11">Mediates influx of magnesium ions. Alternates between open and closed states. Activated by low cytoplasmic Mg(2+) levels. Inactive when cytoplasmic Mg(2+) levels are high.</text>
</comment>
<evidence type="ECO:0000313" key="13">
    <source>
        <dbReference type="EMBL" id="ALO15420.1"/>
    </source>
</evidence>
<evidence type="ECO:0000256" key="8">
    <source>
        <dbReference type="ARBA" id="ARBA00023065"/>
    </source>
</evidence>
<dbReference type="GO" id="GO:0050897">
    <property type="term" value="F:cobalt ion binding"/>
    <property type="evidence" value="ECO:0007669"/>
    <property type="project" value="TreeGrafter"/>
</dbReference>
<evidence type="ECO:0000256" key="11">
    <source>
        <dbReference type="ARBA" id="ARBA00045497"/>
    </source>
</evidence>
<dbReference type="AlphaFoldDB" id="A0A0S2I0A2"/>
<dbReference type="EMBL" id="CP013118">
    <property type="protein sequence ID" value="ALO15420.1"/>
    <property type="molecule type" value="Genomic_DNA"/>
</dbReference>
<evidence type="ECO:0000256" key="6">
    <source>
        <dbReference type="ARBA" id="ARBA00022842"/>
    </source>
</evidence>
<dbReference type="Gene3D" id="3.30.460.20">
    <property type="entry name" value="CorA soluble domain-like"/>
    <property type="match status" value="1"/>
</dbReference>
<reference evidence="13 14" key="1">
    <citation type="submission" date="2015-11" db="EMBL/GenBank/DDBJ databases">
        <title>Description and complete genome sequence of a novel strain predominating in hypersaline microbial mats and representing a new family of the Bacteriodetes phylum.</title>
        <authorList>
            <person name="Spring S."/>
            <person name="Bunk B."/>
            <person name="Sproer C."/>
            <person name="Klenk H.-P."/>
        </authorList>
    </citation>
    <scope>NUCLEOTIDE SEQUENCE [LARGE SCALE GENOMIC DNA]</scope>
    <source>
        <strain evidence="13 14">L21-Spi-D4</strain>
    </source>
</reference>
<dbReference type="InterPro" id="IPR004488">
    <property type="entry name" value="Mg/Co-transport_prot_CorA"/>
</dbReference>
<keyword evidence="7 12" id="KW-1133">Transmembrane helix</keyword>
<dbReference type="Gene3D" id="1.20.58.340">
    <property type="entry name" value="Magnesium transport protein CorA, transmembrane region"/>
    <property type="match status" value="2"/>
</dbReference>
<protein>
    <recommendedName>
        <fullName evidence="12">Magnesium transport protein CorA</fullName>
    </recommendedName>
</protein>
<organism evidence="13 14">
    <name type="scientific">Salinivirga cyanobacteriivorans</name>
    <dbReference type="NCBI Taxonomy" id="1307839"/>
    <lineage>
        <taxon>Bacteria</taxon>
        <taxon>Pseudomonadati</taxon>
        <taxon>Bacteroidota</taxon>
        <taxon>Bacteroidia</taxon>
        <taxon>Bacteroidales</taxon>
        <taxon>Salinivirgaceae</taxon>
        <taxon>Salinivirga</taxon>
    </lineage>
</organism>
<evidence type="ECO:0000256" key="7">
    <source>
        <dbReference type="ARBA" id="ARBA00022989"/>
    </source>
</evidence>
<keyword evidence="5 12" id="KW-0812">Transmembrane</keyword>
<evidence type="ECO:0000256" key="2">
    <source>
        <dbReference type="ARBA" id="ARBA00009765"/>
    </source>
</evidence>
<dbReference type="RefSeq" id="WP_057952885.1">
    <property type="nucleotide sequence ID" value="NZ_CP013118.1"/>
</dbReference>
<dbReference type="PANTHER" id="PTHR46494:SF1">
    <property type="entry name" value="CORA FAMILY METAL ION TRANSPORTER (EUROFUNG)"/>
    <property type="match status" value="1"/>
</dbReference>
<dbReference type="GO" id="GO:0015087">
    <property type="term" value="F:cobalt ion transmembrane transporter activity"/>
    <property type="evidence" value="ECO:0007669"/>
    <property type="project" value="UniProtKB-UniRule"/>
</dbReference>
<evidence type="ECO:0000256" key="4">
    <source>
        <dbReference type="ARBA" id="ARBA00022475"/>
    </source>
</evidence>
<dbReference type="Proteomes" id="UP000064893">
    <property type="component" value="Chromosome"/>
</dbReference>
<dbReference type="InterPro" id="IPR045863">
    <property type="entry name" value="CorA_TM1_TM2"/>
</dbReference>
<feature type="transmembrane region" description="Helical" evidence="12">
    <location>
        <begin position="295"/>
        <end position="315"/>
    </location>
</feature>
<comment type="subcellular location">
    <subcellularLocation>
        <location evidence="1">Cell membrane</location>
        <topology evidence="1">Multi-pass membrane protein</topology>
    </subcellularLocation>
    <subcellularLocation>
        <location evidence="12">Membrane</location>
        <topology evidence="12">Multi-pass membrane protein</topology>
    </subcellularLocation>
</comment>
<dbReference type="GO" id="GO:0015095">
    <property type="term" value="F:magnesium ion transmembrane transporter activity"/>
    <property type="evidence" value="ECO:0007669"/>
    <property type="project" value="UniProtKB-UniRule"/>
</dbReference>
<dbReference type="NCBIfam" id="TIGR00383">
    <property type="entry name" value="corA"/>
    <property type="match status" value="1"/>
</dbReference>
<dbReference type="PATRIC" id="fig|1307839.3.peg.1883"/>